<evidence type="ECO:0000313" key="2">
    <source>
        <dbReference type="Proteomes" id="UP001153334"/>
    </source>
</evidence>
<comment type="caution">
    <text evidence="1">The sequence shown here is derived from an EMBL/GenBank/DDBJ whole genome shotgun (WGS) entry which is preliminary data.</text>
</comment>
<dbReference type="EMBL" id="JAPESX010000079">
    <property type="protein sequence ID" value="KAJ8123480.1"/>
    <property type="molecule type" value="Genomic_DNA"/>
</dbReference>
<dbReference type="Proteomes" id="UP001153334">
    <property type="component" value="Unassembled WGS sequence"/>
</dbReference>
<evidence type="ECO:0000313" key="1">
    <source>
        <dbReference type="EMBL" id="KAJ8123480.1"/>
    </source>
</evidence>
<reference evidence="1" key="1">
    <citation type="submission" date="2022-11" db="EMBL/GenBank/DDBJ databases">
        <title>Genome Sequence of Nemania bipapillata.</title>
        <authorList>
            <person name="Buettner E."/>
        </authorList>
    </citation>
    <scope>NUCLEOTIDE SEQUENCE</scope>
    <source>
        <strain evidence="1">CP14</strain>
    </source>
</reference>
<gene>
    <name evidence="1" type="ORF">ONZ43_g584</name>
</gene>
<organism evidence="1 2">
    <name type="scientific">Nemania bipapillata</name>
    <dbReference type="NCBI Taxonomy" id="110536"/>
    <lineage>
        <taxon>Eukaryota</taxon>
        <taxon>Fungi</taxon>
        <taxon>Dikarya</taxon>
        <taxon>Ascomycota</taxon>
        <taxon>Pezizomycotina</taxon>
        <taxon>Sordariomycetes</taxon>
        <taxon>Xylariomycetidae</taxon>
        <taxon>Xylariales</taxon>
        <taxon>Xylariaceae</taxon>
        <taxon>Nemania</taxon>
    </lineage>
</organism>
<keyword evidence="2" id="KW-1185">Reference proteome</keyword>
<accession>A0ACC2J7R7</accession>
<protein>
    <submittedName>
        <fullName evidence="1">Uncharacterized protein</fullName>
    </submittedName>
</protein>
<sequence length="542" mass="59146">MSTARNFIQWFYHEFGLASLYATGGNAYLIILARTCRMFAYGTNALILAIFFSALGVTDNQIGLFMTLTLVGDVLLGTLLSLVADRIGRRRVLMGGSILMITSGVVFAVFENFWILLFGAVIGVISITGGDFGPFRSIEESILSQLTTPATRSDVLAWHVSTPLIGSSIGSEVSGRILHWLQSKDGWSQVDSYHALFGIYAAMGFVNLALVSLLTEECELQLSDNSYTQVPQGETETREVQGHSVSRPADVPTEKSNRVAKAWNWFSNQLAQISRPTRSTMYKLWFLLAIDSLADGMVPYSLTNYYLDINFHPSKSTLGDVTSASYFLGALGATLAGPLAKKIGLVNTMVFTHIPSSAAVLVFPFPPYFWMAAALLLIRAALNSMDQAPRTALIAAVVKPEERTAVMGITSTIRTLAAMAGPTVTGILASNEHFWIAFVAAGVCRLVYDFGLYGLFVNMKLDQHGSAPMEQIRNAQPESRVFDEEMELESIFDSDISSVDGSEMKVEIGSSVGLKPPSGIEHSRVRSRSPHRVDDDMSYSSN</sequence>
<name>A0ACC2J7R7_9PEZI</name>
<proteinExistence type="predicted"/>